<feature type="domain" description="N-acetylmuramoyl-L-alanine amidase" evidence="2">
    <location>
        <begin position="4"/>
        <end position="138"/>
    </location>
</feature>
<dbReference type="InterPro" id="IPR036505">
    <property type="entry name" value="Amidase/PGRP_sf"/>
</dbReference>
<proteinExistence type="inferred from homology"/>
<evidence type="ECO:0000259" key="3">
    <source>
        <dbReference type="SMART" id="SM00701"/>
    </source>
</evidence>
<gene>
    <name evidence="4" type="ORF">HAQ05_10425</name>
</gene>
<dbReference type="SMART" id="SM00644">
    <property type="entry name" value="Ami_2"/>
    <property type="match status" value="1"/>
</dbReference>
<evidence type="ECO:0000256" key="1">
    <source>
        <dbReference type="ARBA" id="ARBA00007553"/>
    </source>
</evidence>
<dbReference type="SUPFAM" id="SSF55846">
    <property type="entry name" value="N-acetylmuramoyl-L-alanine amidase-like"/>
    <property type="match status" value="1"/>
</dbReference>
<evidence type="ECO:0000259" key="2">
    <source>
        <dbReference type="SMART" id="SM00644"/>
    </source>
</evidence>
<comment type="similarity">
    <text evidence="1">Belongs to the N-acetylmuramoyl-L-alanine amidase 2 family.</text>
</comment>
<dbReference type="InterPro" id="IPR002502">
    <property type="entry name" value="Amidase_domain"/>
</dbReference>
<dbReference type="CDD" id="cd06583">
    <property type="entry name" value="PGRP"/>
    <property type="match status" value="1"/>
</dbReference>
<reference evidence="4 5" key="1">
    <citation type="journal article" date="2020" name="Insects">
        <title>Bacteria Belonging to Pseudomonas typographi sp. nov. from the Bark Beetle Ips typographus Have Genomic Potential to Aid in the Host Ecology.</title>
        <authorList>
            <person name="Peral-Aranega E."/>
            <person name="Saati-Santamaria Z."/>
            <person name="Kolarik M."/>
            <person name="Rivas R."/>
            <person name="Garcia-Fraile P."/>
        </authorList>
    </citation>
    <scope>NUCLEOTIDE SEQUENCE [LARGE SCALE GENOMIC DNA]</scope>
    <source>
        <strain evidence="4 5">CA3A</strain>
    </source>
</reference>
<sequence>MLTMAQPKLTARTRTSLVVVHCSATGPHADIGAHDINAWHLKRGWAGIGYHYVIRRDGKLENGRPEHAIGAHAAGHNAVSVGVCLVGGVDAAGKPHANYTEAQLACLRRLLAELHSRYPAARILGHRDLSADTNSDGVVSANEFVKACPCFDVAQWLAAGA</sequence>
<dbReference type="PROSITE" id="PS00018">
    <property type="entry name" value="EF_HAND_1"/>
    <property type="match status" value="1"/>
</dbReference>
<dbReference type="InterPro" id="IPR018247">
    <property type="entry name" value="EF_Hand_1_Ca_BS"/>
</dbReference>
<keyword evidence="5" id="KW-1185">Reference proteome</keyword>
<dbReference type="Gene3D" id="3.40.80.10">
    <property type="entry name" value="Peptidoglycan recognition protein-like"/>
    <property type="match status" value="1"/>
</dbReference>
<organism evidence="4 5">
    <name type="scientific">Pseudomonas typographi</name>
    <dbReference type="NCBI Taxonomy" id="2715964"/>
    <lineage>
        <taxon>Bacteria</taxon>
        <taxon>Pseudomonadati</taxon>
        <taxon>Pseudomonadota</taxon>
        <taxon>Gammaproteobacteria</taxon>
        <taxon>Pseudomonadales</taxon>
        <taxon>Pseudomonadaceae</taxon>
        <taxon>Pseudomonas</taxon>
    </lineage>
</organism>
<accession>A0ABR7Z0Z6</accession>
<dbReference type="EMBL" id="JAAOCA010000011">
    <property type="protein sequence ID" value="MBD1599118.1"/>
    <property type="molecule type" value="Genomic_DNA"/>
</dbReference>
<name>A0ABR7Z0Z6_9PSED</name>
<dbReference type="GO" id="GO:0008745">
    <property type="term" value="F:N-acetylmuramoyl-L-alanine amidase activity"/>
    <property type="evidence" value="ECO:0007669"/>
    <property type="project" value="UniProtKB-EC"/>
</dbReference>
<dbReference type="PANTHER" id="PTHR11022">
    <property type="entry name" value="PEPTIDOGLYCAN RECOGNITION PROTEIN"/>
    <property type="match status" value="1"/>
</dbReference>
<comment type="caution">
    <text evidence="4">The sequence shown here is derived from an EMBL/GenBank/DDBJ whole genome shotgun (WGS) entry which is preliminary data.</text>
</comment>
<dbReference type="EC" id="3.5.1.28" evidence="4"/>
<feature type="domain" description="Peptidoglycan recognition protein family" evidence="3">
    <location>
        <begin position="1"/>
        <end position="130"/>
    </location>
</feature>
<dbReference type="PANTHER" id="PTHR11022:SF41">
    <property type="entry name" value="PEPTIDOGLYCAN-RECOGNITION PROTEIN LC-RELATED"/>
    <property type="match status" value="1"/>
</dbReference>
<evidence type="ECO:0000313" key="5">
    <source>
        <dbReference type="Proteomes" id="UP000805841"/>
    </source>
</evidence>
<dbReference type="Pfam" id="PF01510">
    <property type="entry name" value="Amidase_2"/>
    <property type="match status" value="1"/>
</dbReference>
<dbReference type="Proteomes" id="UP000805841">
    <property type="component" value="Unassembled WGS sequence"/>
</dbReference>
<protein>
    <submittedName>
        <fullName evidence="4">Lysozyme</fullName>
        <ecNumber evidence="4">3.5.1.28</ecNumber>
    </submittedName>
</protein>
<dbReference type="SMART" id="SM00701">
    <property type="entry name" value="PGRP"/>
    <property type="match status" value="1"/>
</dbReference>
<dbReference type="InterPro" id="IPR006619">
    <property type="entry name" value="PGRP_domain_met/bac"/>
</dbReference>
<dbReference type="InterPro" id="IPR015510">
    <property type="entry name" value="PGRP"/>
</dbReference>
<keyword evidence="4" id="KW-0378">Hydrolase</keyword>
<evidence type="ECO:0000313" key="4">
    <source>
        <dbReference type="EMBL" id="MBD1599118.1"/>
    </source>
</evidence>